<dbReference type="EMBL" id="BGPR01020908">
    <property type="protein sequence ID" value="GBN85720.1"/>
    <property type="molecule type" value="Genomic_DNA"/>
</dbReference>
<organism evidence="1 2">
    <name type="scientific">Araneus ventricosus</name>
    <name type="common">Orbweaver spider</name>
    <name type="synonym">Epeira ventricosa</name>
    <dbReference type="NCBI Taxonomy" id="182803"/>
    <lineage>
        <taxon>Eukaryota</taxon>
        <taxon>Metazoa</taxon>
        <taxon>Ecdysozoa</taxon>
        <taxon>Arthropoda</taxon>
        <taxon>Chelicerata</taxon>
        <taxon>Arachnida</taxon>
        <taxon>Araneae</taxon>
        <taxon>Araneomorphae</taxon>
        <taxon>Entelegynae</taxon>
        <taxon>Araneoidea</taxon>
        <taxon>Araneidae</taxon>
        <taxon>Araneus</taxon>
    </lineage>
</organism>
<evidence type="ECO:0000313" key="2">
    <source>
        <dbReference type="Proteomes" id="UP000499080"/>
    </source>
</evidence>
<accession>A0A4Y2SEJ9</accession>
<keyword evidence="2" id="KW-1185">Reference proteome</keyword>
<reference evidence="1 2" key="1">
    <citation type="journal article" date="2019" name="Sci. Rep.">
        <title>Orb-weaving spider Araneus ventricosus genome elucidates the spidroin gene catalogue.</title>
        <authorList>
            <person name="Kono N."/>
            <person name="Nakamura H."/>
            <person name="Ohtoshi R."/>
            <person name="Moran D.A.P."/>
            <person name="Shinohara A."/>
            <person name="Yoshida Y."/>
            <person name="Fujiwara M."/>
            <person name="Mori M."/>
            <person name="Tomita M."/>
            <person name="Arakawa K."/>
        </authorList>
    </citation>
    <scope>NUCLEOTIDE SEQUENCE [LARGE SCALE GENOMIC DNA]</scope>
</reference>
<gene>
    <name evidence="1" type="ORF">AVEN_187358_1</name>
</gene>
<comment type="caution">
    <text evidence="1">The sequence shown here is derived from an EMBL/GenBank/DDBJ whole genome shotgun (WGS) entry which is preliminary data.</text>
</comment>
<proteinExistence type="predicted"/>
<dbReference type="AlphaFoldDB" id="A0A4Y2SEJ9"/>
<dbReference type="Proteomes" id="UP000499080">
    <property type="component" value="Unassembled WGS sequence"/>
</dbReference>
<protein>
    <submittedName>
        <fullName evidence="1">Uncharacterized protein</fullName>
    </submittedName>
</protein>
<name>A0A4Y2SEJ9_ARAVE</name>
<evidence type="ECO:0000313" key="1">
    <source>
        <dbReference type="EMBL" id="GBN85720.1"/>
    </source>
</evidence>
<sequence length="120" mass="13670">MYIKGTSSNQDFYVMCHHHGSPHTNHWHVGTHPGPSPFSCSLAASSSIISKKNNFLLSVKMEANAKDMNILEVYDSDTLQDRDIEALRPPHWTFTRQKLPPWTLNRLKLASAKRTPNRTI</sequence>